<dbReference type="GO" id="GO:0016491">
    <property type="term" value="F:oxidoreductase activity"/>
    <property type="evidence" value="ECO:0007669"/>
    <property type="project" value="InterPro"/>
</dbReference>
<comment type="caution">
    <text evidence="1">The sequence shown here is derived from an EMBL/GenBank/DDBJ whole genome shotgun (WGS) entry which is preliminary data.</text>
</comment>
<accession>A0AAW5MXI5</accession>
<sequence length="92" mass="10140">MKVTFEQLKAAFNRVLVSRGVDSETADACAEMFARTNESGVYSHGVNRFPRFIQQLDNGDIIPDAGDKRITSLGAIEQWDAHLSIGNLTAKK</sequence>
<dbReference type="InterPro" id="IPR003767">
    <property type="entry name" value="Malate/L-lactate_DH-like"/>
</dbReference>
<dbReference type="AlphaFoldDB" id="A0AAW5MXI5"/>
<proteinExistence type="predicted"/>
<dbReference type="Pfam" id="PF02615">
    <property type="entry name" value="Ldh_2"/>
    <property type="match status" value="1"/>
</dbReference>
<name>A0AAW5MXI5_9ESCH</name>
<reference evidence="1" key="1">
    <citation type="submission" date="2022-07" db="EMBL/GenBank/DDBJ databases">
        <title>Diversity of ethanolamine utilization by human commensal Escherichia coli.</title>
        <authorList>
            <person name="Jubelin G."/>
        </authorList>
    </citation>
    <scope>NUCLEOTIDE SEQUENCE</scope>
    <source>
        <strain evidence="1">S1</strain>
    </source>
</reference>
<dbReference type="Proteomes" id="UP001206878">
    <property type="component" value="Unassembled WGS sequence"/>
</dbReference>
<dbReference type="EMBL" id="JANPXH010000429">
    <property type="protein sequence ID" value="MCR6678786.1"/>
    <property type="molecule type" value="Genomic_DNA"/>
</dbReference>
<dbReference type="PANTHER" id="PTHR11091">
    <property type="entry name" value="OXIDOREDUCTASE-RELATED"/>
    <property type="match status" value="1"/>
</dbReference>
<dbReference type="Gene3D" id="1.10.1530.10">
    <property type="match status" value="1"/>
</dbReference>
<dbReference type="InterPro" id="IPR043144">
    <property type="entry name" value="Mal/L-sulf/L-lact_DH-like_ah"/>
</dbReference>
<evidence type="ECO:0000313" key="2">
    <source>
        <dbReference type="Proteomes" id="UP001206878"/>
    </source>
</evidence>
<dbReference type="InterPro" id="IPR036111">
    <property type="entry name" value="Mal/L-sulfo/L-lacto_DH-like_sf"/>
</dbReference>
<protein>
    <submittedName>
        <fullName evidence="1">Ldh family oxidoreductase</fullName>
    </submittedName>
</protein>
<dbReference type="SUPFAM" id="SSF89733">
    <property type="entry name" value="L-sulfolactate dehydrogenase-like"/>
    <property type="match status" value="1"/>
</dbReference>
<organism evidence="1 2">
    <name type="scientific">Escherichia marmotae</name>
    <dbReference type="NCBI Taxonomy" id="1499973"/>
    <lineage>
        <taxon>Bacteria</taxon>
        <taxon>Pseudomonadati</taxon>
        <taxon>Pseudomonadota</taxon>
        <taxon>Gammaproteobacteria</taxon>
        <taxon>Enterobacterales</taxon>
        <taxon>Enterobacteriaceae</taxon>
        <taxon>Escherichia</taxon>
    </lineage>
</organism>
<gene>
    <name evidence="1" type="ORF">NVV43_25080</name>
</gene>
<evidence type="ECO:0000313" key="1">
    <source>
        <dbReference type="EMBL" id="MCR6678786.1"/>
    </source>
</evidence>
<dbReference type="PANTHER" id="PTHR11091:SF3">
    <property type="entry name" value="2,3-DIKETO-L-GULONATE REDUCTASE"/>
    <property type="match status" value="1"/>
</dbReference>
<feature type="non-terminal residue" evidence="1">
    <location>
        <position position="92"/>
    </location>
</feature>